<evidence type="ECO:0000256" key="3">
    <source>
        <dbReference type="ARBA" id="ARBA00024303"/>
    </source>
</evidence>
<dbReference type="Proteomes" id="UP000537130">
    <property type="component" value="Unassembled WGS sequence"/>
</dbReference>
<evidence type="ECO:0000256" key="5">
    <source>
        <dbReference type="ARBA" id="ARBA00024416"/>
    </source>
</evidence>
<evidence type="ECO:0000313" key="8">
    <source>
        <dbReference type="EMBL" id="MBB3048229.1"/>
    </source>
</evidence>
<accession>A0A7W4Z673</accession>
<comment type="function">
    <text evidence="3">Protein-arginine rhamnosyltransferase that catalyzes the transfer of a single rhamnose to elongation factor P (EF-P) on 'Lys-32', a modification required for EF-P-dependent rescue of polyproline stalled ribosomes.</text>
</comment>
<dbReference type="Pfam" id="PF10093">
    <property type="entry name" value="EarP"/>
    <property type="match status" value="1"/>
</dbReference>
<dbReference type="AlphaFoldDB" id="A0A7W4Z673"/>
<comment type="similarity">
    <text evidence="4">Belongs to the glycosyltransferase 104 family.</text>
</comment>
<dbReference type="PIRSF" id="PIRSF015557">
    <property type="entry name" value="UCP015557"/>
    <property type="match status" value="1"/>
</dbReference>
<evidence type="ECO:0000256" key="1">
    <source>
        <dbReference type="ARBA" id="ARBA00022676"/>
    </source>
</evidence>
<reference evidence="8 9" key="1">
    <citation type="submission" date="2020-08" db="EMBL/GenBank/DDBJ databases">
        <title>Genomic Encyclopedia of Type Strains, Phase III (KMG-III): the genomes of soil and plant-associated and newly described type strains.</title>
        <authorList>
            <person name="Whitman W."/>
        </authorList>
    </citation>
    <scope>NUCLEOTIDE SEQUENCE [LARGE SCALE GENOMIC DNA]</scope>
    <source>
        <strain evidence="8 9">CECT 8654</strain>
    </source>
</reference>
<dbReference type="EMBL" id="JACHWY010000003">
    <property type="protein sequence ID" value="MBB3048229.1"/>
    <property type="molecule type" value="Genomic_DNA"/>
</dbReference>
<gene>
    <name evidence="8" type="ORF">FHR99_002503</name>
</gene>
<evidence type="ECO:0000256" key="4">
    <source>
        <dbReference type="ARBA" id="ARBA00024346"/>
    </source>
</evidence>
<dbReference type="GO" id="GO:0106361">
    <property type="term" value="F:protein-arginine rhamnosyltransferase activity"/>
    <property type="evidence" value="ECO:0007669"/>
    <property type="project" value="InterPro"/>
</dbReference>
<proteinExistence type="inferred from homology"/>
<name>A0A7W4Z673_9GAMM</name>
<evidence type="ECO:0000313" key="9">
    <source>
        <dbReference type="Proteomes" id="UP000537130"/>
    </source>
</evidence>
<dbReference type="NCBIfam" id="TIGR03837">
    <property type="entry name" value="efp_Arg_rhamno"/>
    <property type="match status" value="1"/>
</dbReference>
<keyword evidence="1" id="KW-0328">Glycosyltransferase</keyword>
<sequence>MADSLTSPSLRWDIFCRVVDNFGDAGICWRLARQLVREQGQQVTLFIDDLAVLGRLLSELDTNVERQSLDGIVIQHWTESGIETSGTDVVIEAFGCTLPANYLSQLTSITRRALWLNLEYLSAESWVEGCHLLPSPVEETSGSNLKKFFFFPGFTDKTGGLLREQDLLSRRDRFQQSDKNRSALLKQFGINIRPNDFLISLFSYENPALGSWLEELSQHSTRVHLLVLEGPVVKDIAYWLGEPTPRAGDHFQRGQCHLHILPFVRPDDYDQLLWCCDLNIVRGEDSFVRAQWAGMPKLWHIYPQDDGVHLEKLDAFLTLYNQAFSPEADSAARAFWQTWNRGKNLPLAWRNLLAHWPAIQAGSRAWCDALSRQKKLSEQLVTFAKKQLIFAPRNIS</sequence>
<comment type="catalytic activity">
    <reaction evidence="7">
        <text>dTDP-beta-L-rhamnose + L-arginyl-[protein] = N(omega)-(alpha-L-rhamnosyl)-L-arginyl-[protein] + dTDP + H(+)</text>
        <dbReference type="Rhea" id="RHEA:66692"/>
        <dbReference type="Rhea" id="RHEA-COMP:10532"/>
        <dbReference type="Rhea" id="RHEA-COMP:17096"/>
        <dbReference type="ChEBI" id="CHEBI:15378"/>
        <dbReference type="ChEBI" id="CHEBI:29965"/>
        <dbReference type="ChEBI" id="CHEBI:57510"/>
        <dbReference type="ChEBI" id="CHEBI:58369"/>
        <dbReference type="ChEBI" id="CHEBI:167445"/>
    </reaction>
    <physiologicalReaction direction="left-to-right" evidence="7">
        <dbReference type="Rhea" id="RHEA:66693"/>
    </physiologicalReaction>
</comment>
<evidence type="ECO:0000256" key="2">
    <source>
        <dbReference type="ARBA" id="ARBA00022679"/>
    </source>
</evidence>
<organism evidence="8 9">
    <name type="scientific">Litorivivens lipolytica</name>
    <dbReference type="NCBI Taxonomy" id="1524264"/>
    <lineage>
        <taxon>Bacteria</taxon>
        <taxon>Pseudomonadati</taxon>
        <taxon>Pseudomonadota</taxon>
        <taxon>Gammaproteobacteria</taxon>
        <taxon>Litorivivens</taxon>
    </lineage>
</organism>
<evidence type="ECO:0000256" key="7">
    <source>
        <dbReference type="ARBA" id="ARBA00048472"/>
    </source>
</evidence>
<evidence type="ECO:0000256" key="6">
    <source>
        <dbReference type="ARBA" id="ARBA00030025"/>
    </source>
</evidence>
<keyword evidence="2" id="KW-0808">Transferase</keyword>
<protein>
    <recommendedName>
        <fullName evidence="5">Protein-arginine rhamnosyltransferase</fullName>
    </recommendedName>
    <alternativeName>
        <fullName evidence="6">EF-P arginine rhamnosyltransferase</fullName>
    </alternativeName>
</protein>
<keyword evidence="9" id="KW-1185">Reference proteome</keyword>
<dbReference type="RefSeq" id="WP_183411025.1">
    <property type="nucleotide sequence ID" value="NZ_JACHWY010000003.1"/>
</dbReference>
<comment type="caution">
    <text evidence="8">The sequence shown here is derived from an EMBL/GenBank/DDBJ whole genome shotgun (WGS) entry which is preliminary data.</text>
</comment>
<dbReference type="InterPro" id="IPR016633">
    <property type="entry name" value="EarP"/>
</dbReference>